<keyword evidence="3" id="KW-0808">Transferase</keyword>
<dbReference type="GO" id="GO:0061504">
    <property type="term" value="P:cyclic threonylcarbamoyladenosine biosynthetic process"/>
    <property type="evidence" value="ECO:0007669"/>
    <property type="project" value="TreeGrafter"/>
</dbReference>
<keyword evidence="1" id="KW-0812">Transmembrane</keyword>
<feature type="transmembrane region" description="Helical" evidence="1">
    <location>
        <begin position="112"/>
        <end position="139"/>
    </location>
</feature>
<evidence type="ECO:0000256" key="1">
    <source>
        <dbReference type="SAM" id="Phobius"/>
    </source>
</evidence>
<evidence type="ECO:0000259" key="2">
    <source>
        <dbReference type="Pfam" id="PF00899"/>
    </source>
</evidence>
<dbReference type="GO" id="GO:0008641">
    <property type="term" value="F:ubiquitin-like modifier activating enzyme activity"/>
    <property type="evidence" value="ECO:0007669"/>
    <property type="project" value="InterPro"/>
</dbReference>
<comment type="caution">
    <text evidence="3">The sequence shown here is derived from an EMBL/GenBank/DDBJ whole genome shotgun (WGS) entry which is preliminary data.</text>
</comment>
<sequence>MIENFSDFCFYDSSGSAIGVVAPSTFHSRVNEQTVISGPHATVRLTEQTLPALTEGLLRSGALVPGSSNEVAEVCEYLKDPETSRTASFFLCKAKTCADIISVFKKIKNANVLLIGCGGIGSTAALLLAGGGVGSLTLVDPDVVELSNLNRQLFWRKLDVGKSKVSILDREIQARFDGVQVSIIKKELDFYGIVELASSGEFSVVVITADNPATLVPRAEELASILKIPVVSGGYLHSHCIASFYSGNDIRNIPNEQGFDMDWEKLPGSIMPSFGPLNFTIASLLSAGVLTFLASSIFGNARSSYIEWDAAVVPTEFSTKFCYDE</sequence>
<dbReference type="OrthoDB" id="9804286at2"/>
<dbReference type="InterPro" id="IPR000594">
    <property type="entry name" value="ThiF_NAD_FAD-bd"/>
</dbReference>
<dbReference type="PANTHER" id="PTHR43267">
    <property type="entry name" value="TRNA THREONYLCARBAMOYLADENOSINE DEHYDRATASE"/>
    <property type="match status" value="1"/>
</dbReference>
<evidence type="ECO:0000313" key="3">
    <source>
        <dbReference type="EMBL" id="TFY88303.1"/>
    </source>
</evidence>
<dbReference type="GO" id="GO:0016779">
    <property type="term" value="F:nucleotidyltransferase activity"/>
    <property type="evidence" value="ECO:0007669"/>
    <property type="project" value="UniProtKB-KW"/>
</dbReference>
<organism evidence="3 4">
    <name type="scientific">Pseudomonas kairouanensis</name>
    <dbReference type="NCBI Taxonomy" id="2293832"/>
    <lineage>
        <taxon>Bacteria</taxon>
        <taxon>Pseudomonadati</taxon>
        <taxon>Pseudomonadota</taxon>
        <taxon>Gammaproteobacteria</taxon>
        <taxon>Pseudomonadales</taxon>
        <taxon>Pseudomonadaceae</taxon>
        <taxon>Pseudomonas</taxon>
    </lineage>
</organism>
<dbReference type="RefSeq" id="WP_135290044.1">
    <property type="nucleotide sequence ID" value="NZ_QUZU01000018.1"/>
</dbReference>
<keyword evidence="4" id="KW-1185">Reference proteome</keyword>
<dbReference type="AlphaFoldDB" id="A0A4Z0API3"/>
<dbReference type="Gene3D" id="3.40.50.720">
    <property type="entry name" value="NAD(P)-binding Rossmann-like Domain"/>
    <property type="match status" value="1"/>
</dbReference>
<feature type="domain" description="THIF-type NAD/FAD binding fold" evidence="2">
    <location>
        <begin position="105"/>
        <end position="294"/>
    </location>
</feature>
<gene>
    <name evidence="3" type="ORF">DYL59_15945</name>
</gene>
<protein>
    <submittedName>
        <fullName evidence="3">ThiF family adenylyltransferase</fullName>
    </submittedName>
</protein>
<dbReference type="InterPro" id="IPR035985">
    <property type="entry name" value="Ubiquitin-activating_enz"/>
</dbReference>
<dbReference type="SUPFAM" id="SSF69572">
    <property type="entry name" value="Activating enzymes of the ubiquitin-like proteins"/>
    <property type="match status" value="1"/>
</dbReference>
<proteinExistence type="predicted"/>
<keyword evidence="1" id="KW-0472">Membrane</keyword>
<dbReference type="Pfam" id="PF00899">
    <property type="entry name" value="ThiF"/>
    <property type="match status" value="1"/>
</dbReference>
<accession>A0A4Z0API3</accession>
<dbReference type="GO" id="GO:0061503">
    <property type="term" value="F:tRNA threonylcarbamoyladenosine dehydratase"/>
    <property type="evidence" value="ECO:0007669"/>
    <property type="project" value="TreeGrafter"/>
</dbReference>
<reference evidence="3 4" key="1">
    <citation type="journal article" date="2019" name="Syst. Appl. Microbiol.">
        <title>New species of pathogenic Pseudomonas isolated from citrus in Tunisia: Proposal of Pseudomonas kairouanensis sp. nov. and Pseudomonas nabeulensis sp. nov.</title>
        <authorList>
            <person name="Oueslati M."/>
            <person name="Mulet M."/>
            <person name="Gomila M."/>
            <person name="Berge O."/>
            <person name="Hajlaoui M.R."/>
            <person name="Lalucat J."/>
            <person name="Sadfi-Zouaoui N."/>
            <person name="Garcia-Valdes E."/>
        </authorList>
    </citation>
    <scope>NUCLEOTIDE SEQUENCE [LARGE SCALE GENOMIC DNA]</scope>
    <source>
        <strain evidence="3 4">KC12</strain>
    </source>
</reference>
<evidence type="ECO:0000313" key="4">
    <source>
        <dbReference type="Proteomes" id="UP000297391"/>
    </source>
</evidence>
<keyword evidence="3" id="KW-0548">Nucleotidyltransferase</keyword>
<dbReference type="EMBL" id="QUZU01000018">
    <property type="protein sequence ID" value="TFY88303.1"/>
    <property type="molecule type" value="Genomic_DNA"/>
</dbReference>
<name>A0A4Z0API3_9PSED</name>
<keyword evidence="1" id="KW-1133">Transmembrane helix</keyword>
<dbReference type="PANTHER" id="PTHR43267:SF3">
    <property type="entry name" value="THIF PROTEIN"/>
    <property type="match status" value="1"/>
</dbReference>
<dbReference type="InterPro" id="IPR045886">
    <property type="entry name" value="ThiF/MoeB/HesA"/>
</dbReference>
<dbReference type="Proteomes" id="UP000297391">
    <property type="component" value="Unassembled WGS sequence"/>
</dbReference>
<feature type="transmembrane region" description="Helical" evidence="1">
    <location>
        <begin position="277"/>
        <end position="298"/>
    </location>
</feature>